<dbReference type="Gene3D" id="2.170.15.10">
    <property type="entry name" value="Proaerolysin, chain A, domain 3"/>
    <property type="match status" value="1"/>
</dbReference>
<gene>
    <name evidence="1" type="ORF">GRI68_06510</name>
</gene>
<accession>A0A6I4U6C0</accession>
<dbReference type="OrthoDB" id="3668814at2"/>
<dbReference type="CDD" id="cd20235">
    <property type="entry name" value="PFM_spherulin-2a-like"/>
    <property type="match status" value="1"/>
</dbReference>
<dbReference type="SUPFAM" id="SSF56973">
    <property type="entry name" value="Aerolisin/ETX pore-forming domain"/>
    <property type="match status" value="1"/>
</dbReference>
<name>A0A6I4U6C0_9SPHN</name>
<proteinExistence type="predicted"/>
<dbReference type="EMBL" id="WTYR01000001">
    <property type="protein sequence ID" value="MXP09827.1"/>
    <property type="molecule type" value="Genomic_DNA"/>
</dbReference>
<keyword evidence="2" id="KW-1185">Reference proteome</keyword>
<reference evidence="1 2" key="1">
    <citation type="submission" date="2019-12" db="EMBL/GenBank/DDBJ databases">
        <title>Genomic-based taxomic classification of the family Erythrobacteraceae.</title>
        <authorList>
            <person name="Xu L."/>
        </authorList>
    </citation>
    <scope>NUCLEOTIDE SEQUENCE [LARGE SCALE GENOMIC DNA]</scope>
    <source>
        <strain evidence="1 2">LMG 29519</strain>
    </source>
</reference>
<evidence type="ECO:0000313" key="1">
    <source>
        <dbReference type="EMBL" id="MXP09827.1"/>
    </source>
</evidence>
<evidence type="ECO:0000313" key="2">
    <source>
        <dbReference type="Proteomes" id="UP000429229"/>
    </source>
</evidence>
<comment type="caution">
    <text evidence="1">The sequence shown here is derived from an EMBL/GenBank/DDBJ whole genome shotgun (WGS) entry which is preliminary data.</text>
</comment>
<sequence>MTDPAFSVKAQASLDQSQIKAIAEGSVSHPVTVAELEAFGLANKLRDSVEKNFGEKPKVVYYKRDEDPFELFKKYAWMPLQTKVTARDPKNIKVASDGEVVYNLNKFTNNGPNPATFHASATVQVETSMSESWSKSGSVSVDQSISYGLTALGLGGETSFNFTSGWSSIKGFSDSTTLGETAGVEVPLNPGQSAYVVIKAQKGTLTMTVPYEATLLGGLAVNYDPTYKDHHFWYLHINNILKSCGLPKKVTIEQTLTFAFFTNVSVTVHDCATDKVISSQTFDQPMMALAAVEGTDGASLIKENAA</sequence>
<dbReference type="AlphaFoldDB" id="A0A6I4U6C0"/>
<evidence type="ECO:0008006" key="3">
    <source>
        <dbReference type="Google" id="ProtNLM"/>
    </source>
</evidence>
<dbReference type="RefSeq" id="WP_160616491.1">
    <property type="nucleotide sequence ID" value="NZ_WTYR01000001.1"/>
</dbReference>
<organism evidence="1 2">
    <name type="scientific">Alteriqipengyuania halimionae</name>
    <dbReference type="NCBI Taxonomy" id="1926630"/>
    <lineage>
        <taxon>Bacteria</taxon>
        <taxon>Pseudomonadati</taxon>
        <taxon>Pseudomonadota</taxon>
        <taxon>Alphaproteobacteria</taxon>
        <taxon>Sphingomonadales</taxon>
        <taxon>Erythrobacteraceae</taxon>
        <taxon>Alteriqipengyuania</taxon>
    </lineage>
</organism>
<dbReference type="Proteomes" id="UP000429229">
    <property type="component" value="Unassembled WGS sequence"/>
</dbReference>
<protein>
    <recommendedName>
        <fullName evidence="3">Follicular epithelium yolk protein subunit</fullName>
    </recommendedName>
</protein>